<keyword evidence="4" id="KW-1185">Reference proteome</keyword>
<feature type="domain" description="UspA" evidence="2">
    <location>
        <begin position="1"/>
        <end position="132"/>
    </location>
</feature>
<protein>
    <submittedName>
        <fullName evidence="3">Universal stress protein family protein</fullName>
    </submittedName>
</protein>
<dbReference type="Pfam" id="PF00582">
    <property type="entry name" value="Usp"/>
    <property type="match status" value="1"/>
</dbReference>
<evidence type="ECO:0000313" key="4">
    <source>
        <dbReference type="Proteomes" id="UP000292507"/>
    </source>
</evidence>
<dbReference type="RefSeq" id="WP_158657487.1">
    <property type="nucleotide sequence ID" value="NZ_POQT01000003.1"/>
</dbReference>
<dbReference type="Gene3D" id="3.40.50.620">
    <property type="entry name" value="HUPs"/>
    <property type="match status" value="1"/>
</dbReference>
<dbReference type="SUPFAM" id="SSF52402">
    <property type="entry name" value="Adenine nucleotide alpha hydrolases-like"/>
    <property type="match status" value="1"/>
</dbReference>
<dbReference type="AlphaFoldDB" id="A0A4Q7YD40"/>
<evidence type="ECO:0000313" key="3">
    <source>
        <dbReference type="EMBL" id="RZU34145.1"/>
    </source>
</evidence>
<dbReference type="Proteomes" id="UP000292507">
    <property type="component" value="Unassembled WGS sequence"/>
</dbReference>
<sequence length="136" mass="14688">MFSNVLIALKEDLDREPLIELAKRAAAPDARLHLLTLIKVAANEDGVRRLKSAEQALEGRADTLRAEGYDASFEVGIVVVAAAMDIARIAEERGVDLMVIGLAKRSRVGKALVGSDAQRVLLGATCPVLVTHLYER</sequence>
<evidence type="ECO:0000256" key="1">
    <source>
        <dbReference type="ARBA" id="ARBA00008791"/>
    </source>
</evidence>
<comment type="similarity">
    <text evidence="1">Belongs to the universal stress protein A family.</text>
</comment>
<dbReference type="InterPro" id="IPR014729">
    <property type="entry name" value="Rossmann-like_a/b/a_fold"/>
</dbReference>
<proteinExistence type="inferred from homology"/>
<accession>A0A4Q7YD40</accession>
<dbReference type="InterPro" id="IPR006015">
    <property type="entry name" value="Universal_stress_UspA"/>
</dbReference>
<dbReference type="EMBL" id="SHKV01000001">
    <property type="protein sequence ID" value="RZU34145.1"/>
    <property type="molecule type" value="Genomic_DNA"/>
</dbReference>
<dbReference type="PRINTS" id="PR01438">
    <property type="entry name" value="UNVRSLSTRESS"/>
</dbReference>
<reference evidence="3 4" key="1">
    <citation type="submission" date="2019-02" db="EMBL/GenBank/DDBJ databases">
        <title>Sequencing the genomes of 1000 actinobacteria strains.</title>
        <authorList>
            <person name="Klenk H.-P."/>
        </authorList>
    </citation>
    <scope>NUCLEOTIDE SEQUENCE [LARGE SCALE GENOMIC DNA]</scope>
    <source>
        <strain evidence="3 4">DSM 44509</strain>
    </source>
</reference>
<dbReference type="InterPro" id="IPR006016">
    <property type="entry name" value="UspA"/>
</dbReference>
<dbReference type="CDD" id="cd00293">
    <property type="entry name" value="USP-like"/>
    <property type="match status" value="1"/>
</dbReference>
<evidence type="ECO:0000259" key="2">
    <source>
        <dbReference type="Pfam" id="PF00582"/>
    </source>
</evidence>
<comment type="caution">
    <text evidence="3">The sequence shown here is derived from an EMBL/GenBank/DDBJ whole genome shotgun (WGS) entry which is preliminary data.</text>
</comment>
<organism evidence="3 4">
    <name type="scientific">Blastococcus saxobsidens</name>
    <dbReference type="NCBI Taxonomy" id="138336"/>
    <lineage>
        <taxon>Bacteria</taxon>
        <taxon>Bacillati</taxon>
        <taxon>Actinomycetota</taxon>
        <taxon>Actinomycetes</taxon>
        <taxon>Geodermatophilales</taxon>
        <taxon>Geodermatophilaceae</taxon>
        <taxon>Blastococcus</taxon>
    </lineage>
</organism>
<gene>
    <name evidence="3" type="ORF">BKA19_3903</name>
</gene>
<name>A0A4Q7YD40_9ACTN</name>